<dbReference type="Proteomes" id="UP001459277">
    <property type="component" value="Unassembled WGS sequence"/>
</dbReference>
<protein>
    <submittedName>
        <fullName evidence="1">Uncharacterized protein</fullName>
    </submittedName>
</protein>
<proteinExistence type="predicted"/>
<keyword evidence="2" id="KW-1185">Reference proteome</keyword>
<dbReference type="EMBL" id="JAZDWU010000003">
    <property type="protein sequence ID" value="KAL0009253.1"/>
    <property type="molecule type" value="Genomic_DNA"/>
</dbReference>
<evidence type="ECO:0000313" key="1">
    <source>
        <dbReference type="EMBL" id="KAL0009253.1"/>
    </source>
</evidence>
<sequence length="103" mass="12181">MVLESNEVLRIQEHSKVQRTNETLKIEEPLKAQEFEQSLKIYEEETFMCTRLLVKEKCMNMVIKMSLRYWSIARSPLMKMLSHNTLWARCFQGEGNVKNAISI</sequence>
<reference evidence="1 2" key="1">
    <citation type="submission" date="2024-01" db="EMBL/GenBank/DDBJ databases">
        <title>A telomere-to-telomere, gap-free genome of sweet tea (Lithocarpus litseifolius).</title>
        <authorList>
            <person name="Zhou J."/>
        </authorList>
    </citation>
    <scope>NUCLEOTIDE SEQUENCE [LARGE SCALE GENOMIC DNA]</scope>
    <source>
        <strain evidence="1">Zhou-2022a</strain>
        <tissue evidence="1">Leaf</tissue>
    </source>
</reference>
<name>A0AAW2DHQ8_9ROSI</name>
<comment type="caution">
    <text evidence="1">The sequence shown here is derived from an EMBL/GenBank/DDBJ whole genome shotgun (WGS) entry which is preliminary data.</text>
</comment>
<dbReference type="AlphaFoldDB" id="A0AAW2DHQ8"/>
<organism evidence="1 2">
    <name type="scientific">Lithocarpus litseifolius</name>
    <dbReference type="NCBI Taxonomy" id="425828"/>
    <lineage>
        <taxon>Eukaryota</taxon>
        <taxon>Viridiplantae</taxon>
        <taxon>Streptophyta</taxon>
        <taxon>Embryophyta</taxon>
        <taxon>Tracheophyta</taxon>
        <taxon>Spermatophyta</taxon>
        <taxon>Magnoliopsida</taxon>
        <taxon>eudicotyledons</taxon>
        <taxon>Gunneridae</taxon>
        <taxon>Pentapetalae</taxon>
        <taxon>rosids</taxon>
        <taxon>fabids</taxon>
        <taxon>Fagales</taxon>
        <taxon>Fagaceae</taxon>
        <taxon>Lithocarpus</taxon>
    </lineage>
</organism>
<accession>A0AAW2DHQ8</accession>
<gene>
    <name evidence="1" type="ORF">SO802_010755</name>
</gene>
<evidence type="ECO:0000313" key="2">
    <source>
        <dbReference type="Proteomes" id="UP001459277"/>
    </source>
</evidence>